<keyword evidence="1" id="KW-0812">Transmembrane</keyword>
<keyword evidence="1" id="KW-1133">Transmembrane helix</keyword>
<feature type="transmembrane region" description="Helical" evidence="1">
    <location>
        <begin position="6"/>
        <end position="23"/>
    </location>
</feature>
<dbReference type="EMBL" id="JBHTHR010000597">
    <property type="protein sequence ID" value="MFD0802787.1"/>
    <property type="molecule type" value="Genomic_DNA"/>
</dbReference>
<evidence type="ECO:0000313" key="3">
    <source>
        <dbReference type="Proteomes" id="UP001596956"/>
    </source>
</evidence>
<evidence type="ECO:0000256" key="1">
    <source>
        <dbReference type="SAM" id="Phobius"/>
    </source>
</evidence>
<feature type="transmembrane region" description="Helical" evidence="1">
    <location>
        <begin position="44"/>
        <end position="68"/>
    </location>
</feature>
<reference evidence="3" key="1">
    <citation type="journal article" date="2019" name="Int. J. Syst. Evol. Microbiol.">
        <title>The Global Catalogue of Microorganisms (GCM) 10K type strain sequencing project: providing services to taxonomists for standard genome sequencing and annotation.</title>
        <authorList>
            <consortium name="The Broad Institute Genomics Platform"/>
            <consortium name="The Broad Institute Genome Sequencing Center for Infectious Disease"/>
            <person name="Wu L."/>
            <person name="Ma J."/>
        </authorList>
    </citation>
    <scope>NUCLEOTIDE SEQUENCE [LARGE SCALE GENOMIC DNA]</scope>
    <source>
        <strain evidence="3">CCUG 63369</strain>
    </source>
</reference>
<accession>A0ABW3BHD8</accession>
<protein>
    <submittedName>
        <fullName evidence="2">Uncharacterized protein</fullName>
    </submittedName>
</protein>
<comment type="caution">
    <text evidence="2">The sequence shown here is derived from an EMBL/GenBank/DDBJ whole genome shotgun (WGS) entry which is preliminary data.</text>
</comment>
<keyword evidence="3" id="KW-1185">Reference proteome</keyword>
<evidence type="ECO:0000313" key="2">
    <source>
        <dbReference type="EMBL" id="MFD0802787.1"/>
    </source>
</evidence>
<gene>
    <name evidence="2" type="ORF">ACFQZU_15870</name>
</gene>
<proteinExistence type="predicted"/>
<dbReference type="Proteomes" id="UP001596956">
    <property type="component" value="Unassembled WGS sequence"/>
</dbReference>
<feature type="non-terminal residue" evidence="2">
    <location>
        <position position="112"/>
    </location>
</feature>
<sequence length="112" mass="11932">MSRNTAAVVGGVLLVVWWLGRSPSRNLRHARPERPALGGRPLRILAGPWPVVACMTAAGVSLGIGTYLAHQMPFHDISDLLSGPLREWVPQALCLPALARLVLALGDLIGPT</sequence>
<name>A0ABW3BHD8_9ACTN</name>
<keyword evidence="1" id="KW-0472">Membrane</keyword>
<organism evidence="2 3">
    <name type="scientific">Streptomonospora algeriensis</name>
    <dbReference type="NCBI Taxonomy" id="995084"/>
    <lineage>
        <taxon>Bacteria</taxon>
        <taxon>Bacillati</taxon>
        <taxon>Actinomycetota</taxon>
        <taxon>Actinomycetes</taxon>
        <taxon>Streptosporangiales</taxon>
        <taxon>Nocardiopsidaceae</taxon>
        <taxon>Streptomonospora</taxon>
    </lineage>
</organism>